<dbReference type="Proteomes" id="UP000220353">
    <property type="component" value="Unassembled WGS sequence"/>
</dbReference>
<gene>
    <name evidence="1" type="ORF">CO661_29535</name>
</gene>
<dbReference type="GO" id="GO:0006508">
    <property type="term" value="P:proteolysis"/>
    <property type="evidence" value="ECO:0007669"/>
    <property type="project" value="UniProtKB-KW"/>
</dbReference>
<dbReference type="AlphaFoldDB" id="A0A2A6LQE7"/>
<reference evidence="1 2" key="1">
    <citation type="submission" date="2017-09" db="EMBL/GenBank/DDBJ databases">
        <title>Comparative genomics of rhizobia isolated from Phaseolus vulgaris in China.</title>
        <authorList>
            <person name="Tong W."/>
        </authorList>
    </citation>
    <scope>NUCLEOTIDE SEQUENCE [LARGE SCALE GENOMIC DNA]</scope>
    <source>
        <strain evidence="1 2">PCH1</strain>
    </source>
</reference>
<proteinExistence type="predicted"/>
<dbReference type="InterPro" id="IPR036034">
    <property type="entry name" value="PDZ_sf"/>
</dbReference>
<evidence type="ECO:0000313" key="2">
    <source>
        <dbReference type="Proteomes" id="UP000220353"/>
    </source>
</evidence>
<comment type="caution">
    <text evidence="1">The sequence shown here is derived from an EMBL/GenBank/DDBJ whole genome shotgun (WGS) entry which is preliminary data.</text>
</comment>
<dbReference type="SUPFAM" id="SSF50156">
    <property type="entry name" value="PDZ domain-like"/>
    <property type="match status" value="1"/>
</dbReference>
<name>A0A2A6LQE7_RHIFR</name>
<accession>A0A2A6LQE7</accession>
<feature type="non-terminal residue" evidence="1">
    <location>
        <position position="1"/>
    </location>
</feature>
<keyword evidence="1" id="KW-0645">Protease</keyword>
<protein>
    <submittedName>
        <fullName evidence="1">Serine endoprotease DegQ</fullName>
    </submittedName>
</protein>
<dbReference type="EMBL" id="NWTC01000034">
    <property type="protein sequence ID" value="PDT44339.1"/>
    <property type="molecule type" value="Genomic_DNA"/>
</dbReference>
<evidence type="ECO:0000313" key="1">
    <source>
        <dbReference type="EMBL" id="PDT44339.1"/>
    </source>
</evidence>
<sequence length="45" mass="4755">GDVIVAANRRPISTVAELETVLKNASGTIALDLFRGGSKLFLVIQ</sequence>
<dbReference type="GO" id="GO:0008233">
    <property type="term" value="F:peptidase activity"/>
    <property type="evidence" value="ECO:0007669"/>
    <property type="project" value="UniProtKB-KW"/>
</dbReference>
<keyword evidence="1" id="KW-0378">Hydrolase</keyword>
<organism evidence="1 2">
    <name type="scientific">Rhizobium fredii</name>
    <name type="common">Sinorhizobium fredii</name>
    <dbReference type="NCBI Taxonomy" id="380"/>
    <lineage>
        <taxon>Bacteria</taxon>
        <taxon>Pseudomonadati</taxon>
        <taxon>Pseudomonadota</taxon>
        <taxon>Alphaproteobacteria</taxon>
        <taxon>Hyphomicrobiales</taxon>
        <taxon>Rhizobiaceae</taxon>
        <taxon>Sinorhizobium/Ensifer group</taxon>
        <taxon>Sinorhizobium</taxon>
    </lineage>
</organism>
<dbReference type="Gene3D" id="2.30.42.10">
    <property type="match status" value="1"/>
</dbReference>